<reference evidence="2" key="1">
    <citation type="submission" date="2023-03" db="EMBL/GenBank/DDBJ databases">
        <authorList>
            <person name="Shen W."/>
            <person name="Cai J."/>
        </authorList>
    </citation>
    <scope>NUCLEOTIDE SEQUENCE</scope>
    <source>
        <strain evidence="2">B646-2</strain>
    </source>
</reference>
<feature type="transmembrane region" description="Helical" evidence="1">
    <location>
        <begin position="7"/>
        <end position="28"/>
    </location>
</feature>
<evidence type="ECO:0000313" key="2">
    <source>
        <dbReference type="EMBL" id="MDT2539767.1"/>
    </source>
</evidence>
<proteinExistence type="predicted"/>
<keyword evidence="1" id="KW-1133">Transmembrane helix</keyword>
<evidence type="ECO:0000313" key="3">
    <source>
        <dbReference type="Proteomes" id="UP001249240"/>
    </source>
</evidence>
<evidence type="ECO:0000256" key="1">
    <source>
        <dbReference type="SAM" id="Phobius"/>
    </source>
</evidence>
<sequence>MEKIVVWSWSYVSFLLFLSIYLFAAWAVAIEEGFTNMDSWLSVLPISCLYLFALMMQFTIIEVRNDKLVVRKIGNFRKQTFSLSHIEVRYGVREKFTYRAPAIYPIYIYDKDWIKQRKILCGDIRGSDFDKFWKKHGHPKE</sequence>
<gene>
    <name evidence="2" type="ORF">P7D78_16660</name>
</gene>
<keyword evidence="1" id="KW-0812">Transmembrane</keyword>
<dbReference type="RefSeq" id="WP_010745432.1">
    <property type="nucleotide sequence ID" value="NZ_BAAAXM010000062.1"/>
</dbReference>
<dbReference type="AlphaFoldDB" id="A0AAW8SYB0"/>
<organism evidence="2 3">
    <name type="scientific">Enterococcus raffinosus</name>
    <dbReference type="NCBI Taxonomy" id="71452"/>
    <lineage>
        <taxon>Bacteria</taxon>
        <taxon>Bacillati</taxon>
        <taxon>Bacillota</taxon>
        <taxon>Bacilli</taxon>
        <taxon>Lactobacillales</taxon>
        <taxon>Enterococcaceae</taxon>
        <taxon>Enterococcus</taxon>
    </lineage>
</organism>
<comment type="caution">
    <text evidence="2">The sequence shown here is derived from an EMBL/GenBank/DDBJ whole genome shotgun (WGS) entry which is preliminary data.</text>
</comment>
<keyword evidence="1" id="KW-0472">Membrane</keyword>
<name>A0AAW8SYB0_9ENTE</name>
<dbReference type="Proteomes" id="UP001249240">
    <property type="component" value="Unassembled WGS sequence"/>
</dbReference>
<evidence type="ECO:0008006" key="4">
    <source>
        <dbReference type="Google" id="ProtNLM"/>
    </source>
</evidence>
<dbReference type="GeneID" id="67040982"/>
<feature type="transmembrane region" description="Helical" evidence="1">
    <location>
        <begin position="40"/>
        <end position="61"/>
    </location>
</feature>
<accession>A0AAW8SYB0</accession>
<protein>
    <recommendedName>
        <fullName evidence="4">EbsA protein</fullName>
    </recommendedName>
</protein>
<dbReference type="EMBL" id="JARPXM010000021">
    <property type="protein sequence ID" value="MDT2539767.1"/>
    <property type="molecule type" value="Genomic_DNA"/>
</dbReference>